<dbReference type="InterPro" id="IPR007624">
    <property type="entry name" value="RNA_pol_sigma70_r3"/>
</dbReference>
<dbReference type="Pfam" id="PF04545">
    <property type="entry name" value="Sigma70_r4"/>
    <property type="match status" value="1"/>
</dbReference>
<dbReference type="PROSITE" id="PS00715">
    <property type="entry name" value="SIGMA70_1"/>
    <property type="match status" value="1"/>
</dbReference>
<keyword evidence="3" id="KW-0238">DNA-binding</keyword>
<evidence type="ECO:0000313" key="7">
    <source>
        <dbReference type="EMBL" id="GAA1829034.1"/>
    </source>
</evidence>
<proteinExistence type="predicted"/>
<evidence type="ECO:0000256" key="2">
    <source>
        <dbReference type="ARBA" id="ARBA00023082"/>
    </source>
</evidence>
<protein>
    <submittedName>
        <fullName evidence="7">SigB/SigF/SigG family RNA polymerase sigma factor</fullName>
    </submittedName>
</protein>
<dbReference type="InterPro" id="IPR013324">
    <property type="entry name" value="RNA_pol_sigma_r3/r4-like"/>
</dbReference>
<dbReference type="InterPro" id="IPR014322">
    <property type="entry name" value="RNA_pol_sigma-B/F/G"/>
</dbReference>
<dbReference type="PRINTS" id="PR00046">
    <property type="entry name" value="SIGMA70FCT"/>
</dbReference>
<dbReference type="PANTHER" id="PTHR30385">
    <property type="entry name" value="SIGMA FACTOR F FLAGELLAR"/>
    <property type="match status" value="1"/>
</dbReference>
<dbReference type="Proteomes" id="UP001500449">
    <property type="component" value="Unassembled WGS sequence"/>
</dbReference>
<dbReference type="CDD" id="cd06171">
    <property type="entry name" value="Sigma70_r4"/>
    <property type="match status" value="1"/>
</dbReference>
<evidence type="ECO:0000256" key="5">
    <source>
        <dbReference type="SAM" id="MobiDB-lite"/>
    </source>
</evidence>
<keyword evidence="4" id="KW-0804">Transcription</keyword>
<sequence>MTALLESPGDPAPVSSCRTALADVPAPPPTADKPQARSAEYEHLIPLLLRYTALAGPGSERDWLREELILGYEPLTRHLARRHAGRFRDVEPDLVQVGMVGLITALDRFSPERLKADGDPLSYLIPCIRGEILRWFRDKSWAMRVPRRLKDLSVAINRATGELTARLDRAPRPSELAAHLGVEVGEVVEALTAQLDHSATSLDADTEREDGRSAAETIGFPERAFDAMVDSMSVKPLIEALPERERAILRLRFFEEMTQSQIAAELGISQMHVSRLLARTLQQLRTAVA</sequence>
<dbReference type="Pfam" id="PF04542">
    <property type="entry name" value="Sigma70_r2"/>
    <property type="match status" value="1"/>
</dbReference>
<name>A0ABN2MKF6_9PSEU</name>
<dbReference type="Gene3D" id="1.20.120.1810">
    <property type="match status" value="1"/>
</dbReference>
<comment type="caution">
    <text evidence="7">The sequence shown here is derived from an EMBL/GenBank/DDBJ whole genome shotgun (WGS) entry which is preliminary data.</text>
</comment>
<evidence type="ECO:0000259" key="6">
    <source>
        <dbReference type="PROSITE" id="PS00715"/>
    </source>
</evidence>
<keyword evidence="2" id="KW-0731">Sigma factor</keyword>
<dbReference type="EMBL" id="BAAAQK010000001">
    <property type="protein sequence ID" value="GAA1829034.1"/>
    <property type="molecule type" value="Genomic_DNA"/>
</dbReference>
<keyword evidence="1" id="KW-0805">Transcription regulation</keyword>
<dbReference type="Gene3D" id="1.10.10.10">
    <property type="entry name" value="Winged helix-like DNA-binding domain superfamily/Winged helix DNA-binding domain"/>
    <property type="match status" value="2"/>
</dbReference>
<keyword evidence="8" id="KW-1185">Reference proteome</keyword>
<dbReference type="NCBIfam" id="TIGR02937">
    <property type="entry name" value="sigma70-ECF"/>
    <property type="match status" value="1"/>
</dbReference>
<evidence type="ECO:0000256" key="3">
    <source>
        <dbReference type="ARBA" id="ARBA00023125"/>
    </source>
</evidence>
<dbReference type="RefSeq" id="WP_344411721.1">
    <property type="nucleotide sequence ID" value="NZ_BAAAQK010000001.1"/>
</dbReference>
<evidence type="ECO:0000256" key="1">
    <source>
        <dbReference type="ARBA" id="ARBA00023015"/>
    </source>
</evidence>
<dbReference type="InterPro" id="IPR013325">
    <property type="entry name" value="RNA_pol_sigma_r2"/>
</dbReference>
<feature type="region of interest" description="Disordered" evidence="5">
    <location>
        <begin position="1"/>
        <end position="36"/>
    </location>
</feature>
<dbReference type="InterPro" id="IPR007627">
    <property type="entry name" value="RNA_pol_sigma70_r2"/>
</dbReference>
<dbReference type="PANTHER" id="PTHR30385:SF4">
    <property type="entry name" value="RNA POLYMERASE SIGMA-E FACTOR"/>
    <property type="match status" value="1"/>
</dbReference>
<organism evidence="7 8">
    <name type="scientific">Pseudonocardia ailaonensis</name>
    <dbReference type="NCBI Taxonomy" id="367279"/>
    <lineage>
        <taxon>Bacteria</taxon>
        <taxon>Bacillati</taxon>
        <taxon>Actinomycetota</taxon>
        <taxon>Actinomycetes</taxon>
        <taxon>Pseudonocardiales</taxon>
        <taxon>Pseudonocardiaceae</taxon>
        <taxon>Pseudonocardia</taxon>
    </lineage>
</organism>
<gene>
    <name evidence="7" type="ORF">GCM10009836_03560</name>
</gene>
<evidence type="ECO:0000313" key="8">
    <source>
        <dbReference type="Proteomes" id="UP001500449"/>
    </source>
</evidence>
<dbReference type="SUPFAM" id="SSF88946">
    <property type="entry name" value="Sigma2 domain of RNA polymerase sigma factors"/>
    <property type="match status" value="1"/>
</dbReference>
<dbReference type="InterPro" id="IPR000943">
    <property type="entry name" value="RNA_pol_sigma70"/>
</dbReference>
<dbReference type="InterPro" id="IPR014284">
    <property type="entry name" value="RNA_pol_sigma-70_dom"/>
</dbReference>
<evidence type="ECO:0000256" key="4">
    <source>
        <dbReference type="ARBA" id="ARBA00023163"/>
    </source>
</evidence>
<accession>A0ABN2MKF6</accession>
<dbReference type="InterPro" id="IPR007630">
    <property type="entry name" value="RNA_pol_sigma70_r4"/>
</dbReference>
<dbReference type="SUPFAM" id="SSF88659">
    <property type="entry name" value="Sigma3 and sigma4 domains of RNA polymerase sigma factors"/>
    <property type="match status" value="2"/>
</dbReference>
<dbReference type="InterPro" id="IPR036388">
    <property type="entry name" value="WH-like_DNA-bd_sf"/>
</dbReference>
<reference evidence="7 8" key="1">
    <citation type="journal article" date="2019" name="Int. J. Syst. Evol. Microbiol.">
        <title>The Global Catalogue of Microorganisms (GCM) 10K type strain sequencing project: providing services to taxonomists for standard genome sequencing and annotation.</title>
        <authorList>
            <consortium name="The Broad Institute Genomics Platform"/>
            <consortium name="The Broad Institute Genome Sequencing Center for Infectious Disease"/>
            <person name="Wu L."/>
            <person name="Ma J."/>
        </authorList>
    </citation>
    <scope>NUCLEOTIDE SEQUENCE [LARGE SCALE GENOMIC DNA]</scope>
    <source>
        <strain evidence="7 8">JCM 16009</strain>
    </source>
</reference>
<feature type="domain" description="RNA polymerase sigma-70" evidence="6">
    <location>
        <begin position="93"/>
        <end position="106"/>
    </location>
</feature>
<dbReference type="NCBIfam" id="TIGR02980">
    <property type="entry name" value="SigBFG"/>
    <property type="match status" value="1"/>
</dbReference>
<dbReference type="Pfam" id="PF04539">
    <property type="entry name" value="Sigma70_r3"/>
    <property type="match status" value="1"/>
</dbReference>